<feature type="transmembrane region" description="Helical" evidence="1">
    <location>
        <begin position="226"/>
        <end position="244"/>
    </location>
</feature>
<organism evidence="2 3">
    <name type="scientific">Parabacteroides distasonis</name>
    <dbReference type="NCBI Taxonomy" id="823"/>
    <lineage>
        <taxon>Bacteria</taxon>
        <taxon>Pseudomonadati</taxon>
        <taxon>Bacteroidota</taxon>
        <taxon>Bacteroidia</taxon>
        <taxon>Bacteroidales</taxon>
        <taxon>Tannerellaceae</taxon>
        <taxon>Parabacteroides</taxon>
    </lineage>
</organism>
<feature type="transmembrane region" description="Helical" evidence="1">
    <location>
        <begin position="256"/>
        <end position="274"/>
    </location>
</feature>
<feature type="transmembrane region" description="Helical" evidence="1">
    <location>
        <begin position="126"/>
        <end position="145"/>
    </location>
</feature>
<dbReference type="AlphaFoldDB" id="A0A4S2EDP5"/>
<feature type="transmembrane region" description="Helical" evidence="1">
    <location>
        <begin position="151"/>
        <end position="178"/>
    </location>
</feature>
<protein>
    <recommendedName>
        <fullName evidence="4">Transmembrane protein</fullName>
    </recommendedName>
</protein>
<feature type="transmembrane region" description="Helical" evidence="1">
    <location>
        <begin position="102"/>
        <end position="119"/>
    </location>
</feature>
<keyword evidence="1" id="KW-0472">Membrane</keyword>
<keyword evidence="1" id="KW-1133">Transmembrane helix</keyword>
<name>A0A4S2EDP5_PARDI</name>
<keyword evidence="1" id="KW-0812">Transmembrane</keyword>
<comment type="caution">
    <text evidence="2">The sequence shown here is derived from an EMBL/GenBank/DDBJ whole genome shotgun (WGS) entry which is preliminary data.</text>
</comment>
<accession>A0A4S2EDP5</accession>
<sequence length="575" mass="68108">MTKNERLLQWVIAGIFFVVCFAFFQWIYPNHLFIKEQMRIFLYTIDYFISFWDEPAWLSCYVGNFLIQFFHLTVIGPLIVTCVLLLLWYFSMRVLRKFGGGNMVSVYALFPVALEWGLICRLSYSIASTLSFIFVLWFFLGYIRIKNKQLSVWVAFILLPIIYSMVGSRLLVFSLMVIFYEGAKNRKRWWFWLSLLLSSYLYPLFMCHFYGLNIEEAYKYSHVDGLSVYFPAMALILEIFALEIKSIRRVRLNRHSLLITFLAVVFGFFSFVIASTNWKREKVLAVDQAVYRGDWERVLDLSAGFDSPDILISYYRNIAFSKKNELPQNLMDYYQRGADALFLPIGLRSSILPVFFSNETYFQLGDMDMARHRAIEGILSSPKQRSVRQIKRLVEIDIRRGDVEEARKYLNLLDATLFYHSWARSKEEQLKGEETLSVEKRLPRKSDWDREHDILLSVSDYPGVLSSLVAKHPENKQALDYLLCYYLLNENLDCFKNTFDTYYKGKFEFVPRLYEEALVQVLSKSSDEEISGYQIPRDIIQDYQDYIHCKSDRKAKEELRDRYSSTYWYYSDYIE</sequence>
<evidence type="ECO:0000313" key="2">
    <source>
        <dbReference type="EMBL" id="TGY53789.1"/>
    </source>
</evidence>
<feature type="transmembrane region" description="Helical" evidence="1">
    <location>
        <begin position="69"/>
        <end position="90"/>
    </location>
</feature>
<dbReference type="EMBL" id="SRYM01000082">
    <property type="protein sequence ID" value="TGY53789.1"/>
    <property type="molecule type" value="Genomic_DNA"/>
</dbReference>
<feature type="transmembrane region" description="Helical" evidence="1">
    <location>
        <begin position="7"/>
        <end position="28"/>
    </location>
</feature>
<evidence type="ECO:0000313" key="3">
    <source>
        <dbReference type="Proteomes" id="UP000310032"/>
    </source>
</evidence>
<gene>
    <name evidence="2" type="ORF">E5342_18015</name>
</gene>
<evidence type="ECO:0000256" key="1">
    <source>
        <dbReference type="SAM" id="Phobius"/>
    </source>
</evidence>
<feature type="transmembrane region" description="Helical" evidence="1">
    <location>
        <begin position="190"/>
        <end position="211"/>
    </location>
</feature>
<proteinExistence type="predicted"/>
<dbReference type="Pfam" id="PF19529">
    <property type="entry name" value="DUF6057"/>
    <property type="match status" value="1"/>
</dbReference>
<reference evidence="2 3" key="1">
    <citation type="submission" date="2019-04" db="EMBL/GenBank/DDBJ databases">
        <title>Microbes associate with the intestines of laboratory mice.</title>
        <authorList>
            <person name="Navarre W."/>
            <person name="Wong E."/>
            <person name="Huang K."/>
            <person name="Tropini C."/>
            <person name="Ng K."/>
            <person name="Yu B."/>
        </authorList>
    </citation>
    <scope>NUCLEOTIDE SEQUENCE [LARGE SCALE GENOMIC DNA]</scope>
    <source>
        <strain evidence="2 3">NM39_I3</strain>
    </source>
</reference>
<dbReference type="RefSeq" id="WP_135959991.1">
    <property type="nucleotide sequence ID" value="NZ_SRYM01000082.1"/>
</dbReference>
<dbReference type="InterPro" id="IPR045692">
    <property type="entry name" value="DUF6057"/>
</dbReference>
<evidence type="ECO:0008006" key="4">
    <source>
        <dbReference type="Google" id="ProtNLM"/>
    </source>
</evidence>
<dbReference type="Proteomes" id="UP000310032">
    <property type="component" value="Unassembled WGS sequence"/>
</dbReference>